<evidence type="ECO:0000256" key="3">
    <source>
        <dbReference type="ARBA" id="ARBA00023125"/>
    </source>
</evidence>
<gene>
    <name evidence="6" type="ORF">ACFOD4_01450</name>
</gene>
<keyword evidence="7" id="KW-1185">Reference proteome</keyword>
<dbReference type="SUPFAM" id="SSF53822">
    <property type="entry name" value="Periplasmic binding protein-like I"/>
    <property type="match status" value="1"/>
</dbReference>
<dbReference type="Gene3D" id="1.10.260.40">
    <property type="entry name" value="lambda repressor-like DNA-binding domains"/>
    <property type="match status" value="1"/>
</dbReference>
<comment type="caution">
    <text evidence="6">The sequence shown here is derived from an EMBL/GenBank/DDBJ whole genome shotgun (WGS) entry which is preliminary data.</text>
</comment>
<accession>A0ABV7FWQ8</accession>
<evidence type="ECO:0000256" key="4">
    <source>
        <dbReference type="ARBA" id="ARBA00023163"/>
    </source>
</evidence>
<dbReference type="InterPro" id="IPR000843">
    <property type="entry name" value="HTH_LacI"/>
</dbReference>
<dbReference type="GO" id="GO:0003677">
    <property type="term" value="F:DNA binding"/>
    <property type="evidence" value="ECO:0007669"/>
    <property type="project" value="UniProtKB-KW"/>
</dbReference>
<feature type="domain" description="HTH lacI-type" evidence="5">
    <location>
        <begin position="4"/>
        <end position="58"/>
    </location>
</feature>
<dbReference type="PROSITE" id="PS50932">
    <property type="entry name" value="HTH_LACI_2"/>
    <property type="match status" value="1"/>
</dbReference>
<dbReference type="CDD" id="cd06289">
    <property type="entry name" value="PBP1_MalI-like"/>
    <property type="match status" value="1"/>
</dbReference>
<protein>
    <submittedName>
        <fullName evidence="6">LacI family DNA-binding transcriptional regulator</fullName>
    </submittedName>
</protein>
<sequence>MQRVRIKDVAREAGVALSTAALALRNDNQLREETRRAVRDAAARLGYVYDRSAAMMRSGRSHTVGLLVCEITNPFYAELTAGVEAALEEAGFATMLANTGESVTRQRRMLERFREQPVDGVLMMPASGTPPTLLDDLERWGLPHATVVRGFRRGAHTGPDNRGGTRLATEHLLGLGHRRIAFLGGAAKNSVTAGRWEGYARSMARAGLEPVQLACRTDIGEAAALAQDLPHDGPTALVCFNDSVAFGAMLGLSRAGRVPGRDIAVTGFDDIREAALWHPRLTTISTSPRQMGQAAARVLLARIADPDAPPPRETIRAQLVVRESCGAKLNGGGCSSG</sequence>
<evidence type="ECO:0000313" key="6">
    <source>
        <dbReference type="EMBL" id="MFC3123711.1"/>
    </source>
</evidence>
<dbReference type="InterPro" id="IPR028082">
    <property type="entry name" value="Peripla_BP_I"/>
</dbReference>
<dbReference type="PANTHER" id="PTHR30146">
    <property type="entry name" value="LACI-RELATED TRANSCRIPTIONAL REPRESSOR"/>
    <property type="match status" value="1"/>
</dbReference>
<dbReference type="Proteomes" id="UP001595593">
    <property type="component" value="Unassembled WGS sequence"/>
</dbReference>
<keyword evidence="2" id="KW-0805">Transcription regulation</keyword>
<dbReference type="Pfam" id="PF00356">
    <property type="entry name" value="LacI"/>
    <property type="match status" value="1"/>
</dbReference>
<evidence type="ECO:0000259" key="5">
    <source>
        <dbReference type="PROSITE" id="PS50932"/>
    </source>
</evidence>
<evidence type="ECO:0000256" key="1">
    <source>
        <dbReference type="ARBA" id="ARBA00022491"/>
    </source>
</evidence>
<dbReference type="Pfam" id="PF13377">
    <property type="entry name" value="Peripla_BP_3"/>
    <property type="match status" value="1"/>
</dbReference>
<dbReference type="EMBL" id="JBHRTN010000003">
    <property type="protein sequence ID" value="MFC3123711.1"/>
    <property type="molecule type" value="Genomic_DNA"/>
</dbReference>
<dbReference type="Gene3D" id="3.40.50.2300">
    <property type="match status" value="2"/>
</dbReference>
<evidence type="ECO:0000256" key="2">
    <source>
        <dbReference type="ARBA" id="ARBA00023015"/>
    </source>
</evidence>
<reference evidence="7" key="1">
    <citation type="journal article" date="2019" name="Int. J. Syst. Evol. Microbiol.">
        <title>The Global Catalogue of Microorganisms (GCM) 10K type strain sequencing project: providing services to taxonomists for standard genome sequencing and annotation.</title>
        <authorList>
            <consortium name="The Broad Institute Genomics Platform"/>
            <consortium name="The Broad Institute Genome Sequencing Center for Infectious Disease"/>
            <person name="Wu L."/>
            <person name="Ma J."/>
        </authorList>
    </citation>
    <scope>NUCLEOTIDE SEQUENCE [LARGE SCALE GENOMIC DNA]</scope>
    <source>
        <strain evidence="7">KCTC 52094</strain>
    </source>
</reference>
<dbReference type="InterPro" id="IPR046335">
    <property type="entry name" value="LacI/GalR-like_sensor"/>
</dbReference>
<keyword evidence="3 6" id="KW-0238">DNA-binding</keyword>
<dbReference type="InterPro" id="IPR010982">
    <property type="entry name" value="Lambda_DNA-bd_dom_sf"/>
</dbReference>
<dbReference type="PANTHER" id="PTHR30146:SF148">
    <property type="entry name" value="HTH-TYPE TRANSCRIPTIONAL REPRESSOR PURR-RELATED"/>
    <property type="match status" value="1"/>
</dbReference>
<proteinExistence type="predicted"/>
<keyword evidence="1" id="KW-0678">Repressor</keyword>
<organism evidence="6 7">
    <name type="scientific">Teichococcus globiformis</name>
    <dbReference type="NCBI Taxonomy" id="2307229"/>
    <lineage>
        <taxon>Bacteria</taxon>
        <taxon>Pseudomonadati</taxon>
        <taxon>Pseudomonadota</taxon>
        <taxon>Alphaproteobacteria</taxon>
        <taxon>Acetobacterales</taxon>
        <taxon>Roseomonadaceae</taxon>
        <taxon>Roseomonas</taxon>
    </lineage>
</organism>
<keyword evidence="4" id="KW-0804">Transcription</keyword>
<dbReference type="RefSeq" id="WP_379592859.1">
    <property type="nucleotide sequence ID" value="NZ_JBHRTN010000003.1"/>
</dbReference>
<dbReference type="SUPFAM" id="SSF47413">
    <property type="entry name" value="lambda repressor-like DNA-binding domains"/>
    <property type="match status" value="1"/>
</dbReference>
<evidence type="ECO:0000313" key="7">
    <source>
        <dbReference type="Proteomes" id="UP001595593"/>
    </source>
</evidence>
<name>A0ABV7FWQ8_9PROT</name>
<dbReference type="SMART" id="SM00354">
    <property type="entry name" value="HTH_LACI"/>
    <property type="match status" value="1"/>
</dbReference>